<protein>
    <recommendedName>
        <fullName evidence="2">Hydroxyproline-rich glycoprotein family protein</fullName>
    </recommendedName>
</protein>
<dbReference type="AlphaFoldDB" id="A0AAW2WKU7"/>
<dbReference type="PANTHER" id="PTHR46548">
    <property type="entry name" value="BAH AND TFIIS DOMAIN-CONTAINING PROTEIN-RELATED"/>
    <property type="match status" value="1"/>
</dbReference>
<name>A0AAW2WKU7_SESRA</name>
<proteinExistence type="predicted"/>
<dbReference type="PANTHER" id="PTHR46548:SF1">
    <property type="entry name" value="BAH AND TFIIS DOMAIN-CONTAINING PROTEIN-RELATED"/>
    <property type="match status" value="1"/>
</dbReference>
<gene>
    <name evidence="1" type="ORF">Sradi_0025400</name>
</gene>
<sequence>MSNPVLGSFSSWFPPGNTYSTVAIPSVRPDRADQPFPVIPPGAPQRTFGAAGLTPFTPDVYRGSILSSSPAVSFPSSPFQFPMFPFGPTFPLPSASFPVGATSYADSSSGARLFAPPVNSQLFGSVGAISSQFQRPYVVSLPESSSNGGLDNNRKWGRQGLDLNAGPGAIESEVKEDMLPLSSSQHSVASSQPLTEEQARIYSVSGGIWKRKEAEGGWDSESFRYKQSSWQ</sequence>
<dbReference type="EMBL" id="JACGWJ010000001">
    <property type="protein sequence ID" value="KAL0440865.1"/>
    <property type="molecule type" value="Genomic_DNA"/>
</dbReference>
<reference evidence="1" key="2">
    <citation type="journal article" date="2024" name="Plant">
        <title>Genomic evolution and insights into agronomic trait innovations of Sesamum species.</title>
        <authorList>
            <person name="Miao H."/>
            <person name="Wang L."/>
            <person name="Qu L."/>
            <person name="Liu H."/>
            <person name="Sun Y."/>
            <person name="Le M."/>
            <person name="Wang Q."/>
            <person name="Wei S."/>
            <person name="Zheng Y."/>
            <person name="Lin W."/>
            <person name="Duan Y."/>
            <person name="Cao H."/>
            <person name="Xiong S."/>
            <person name="Wang X."/>
            <person name="Wei L."/>
            <person name="Li C."/>
            <person name="Ma Q."/>
            <person name="Ju M."/>
            <person name="Zhao R."/>
            <person name="Li G."/>
            <person name="Mu C."/>
            <person name="Tian Q."/>
            <person name="Mei H."/>
            <person name="Zhang T."/>
            <person name="Gao T."/>
            <person name="Zhang H."/>
        </authorList>
    </citation>
    <scope>NUCLEOTIDE SEQUENCE</scope>
    <source>
        <strain evidence="1">G02</strain>
    </source>
</reference>
<evidence type="ECO:0000313" key="1">
    <source>
        <dbReference type="EMBL" id="KAL0440865.1"/>
    </source>
</evidence>
<evidence type="ECO:0008006" key="2">
    <source>
        <dbReference type="Google" id="ProtNLM"/>
    </source>
</evidence>
<comment type="caution">
    <text evidence="1">The sequence shown here is derived from an EMBL/GenBank/DDBJ whole genome shotgun (WGS) entry which is preliminary data.</text>
</comment>
<accession>A0AAW2WKU7</accession>
<reference evidence="1" key="1">
    <citation type="submission" date="2020-06" db="EMBL/GenBank/DDBJ databases">
        <authorList>
            <person name="Li T."/>
            <person name="Hu X."/>
            <person name="Zhang T."/>
            <person name="Song X."/>
            <person name="Zhang H."/>
            <person name="Dai N."/>
            <person name="Sheng W."/>
            <person name="Hou X."/>
            <person name="Wei L."/>
        </authorList>
    </citation>
    <scope>NUCLEOTIDE SEQUENCE</scope>
    <source>
        <strain evidence="1">G02</strain>
        <tissue evidence="1">Leaf</tissue>
    </source>
</reference>
<organism evidence="1">
    <name type="scientific">Sesamum radiatum</name>
    <name type="common">Black benniseed</name>
    <dbReference type="NCBI Taxonomy" id="300843"/>
    <lineage>
        <taxon>Eukaryota</taxon>
        <taxon>Viridiplantae</taxon>
        <taxon>Streptophyta</taxon>
        <taxon>Embryophyta</taxon>
        <taxon>Tracheophyta</taxon>
        <taxon>Spermatophyta</taxon>
        <taxon>Magnoliopsida</taxon>
        <taxon>eudicotyledons</taxon>
        <taxon>Gunneridae</taxon>
        <taxon>Pentapetalae</taxon>
        <taxon>asterids</taxon>
        <taxon>lamiids</taxon>
        <taxon>Lamiales</taxon>
        <taxon>Pedaliaceae</taxon>
        <taxon>Sesamum</taxon>
    </lineage>
</organism>